<organism evidence="2 3">
    <name type="scientific">Handroanthus impetiginosus</name>
    <dbReference type="NCBI Taxonomy" id="429701"/>
    <lineage>
        <taxon>Eukaryota</taxon>
        <taxon>Viridiplantae</taxon>
        <taxon>Streptophyta</taxon>
        <taxon>Embryophyta</taxon>
        <taxon>Tracheophyta</taxon>
        <taxon>Spermatophyta</taxon>
        <taxon>Magnoliopsida</taxon>
        <taxon>eudicotyledons</taxon>
        <taxon>Gunneridae</taxon>
        <taxon>Pentapetalae</taxon>
        <taxon>asterids</taxon>
        <taxon>lamiids</taxon>
        <taxon>Lamiales</taxon>
        <taxon>Bignoniaceae</taxon>
        <taxon>Crescentiina</taxon>
        <taxon>Tabebuia alliance</taxon>
        <taxon>Handroanthus</taxon>
    </lineage>
</organism>
<dbReference type="EMBL" id="NKXS01005142">
    <property type="protein sequence ID" value="PIN04457.1"/>
    <property type="molecule type" value="Genomic_DNA"/>
</dbReference>
<proteinExistence type="predicted"/>
<dbReference type="PANTHER" id="PTHR31907">
    <property type="entry name" value="MLP-LIKE PROTEIN 423"/>
    <property type="match status" value="1"/>
</dbReference>
<dbReference type="OrthoDB" id="1567931at2759"/>
<accession>A0A2G9GGP1</accession>
<dbReference type="SMART" id="SM01037">
    <property type="entry name" value="Bet_v_1"/>
    <property type="match status" value="1"/>
</dbReference>
<dbReference type="STRING" id="429701.A0A2G9GGP1"/>
<name>A0A2G9GGP1_9LAMI</name>
<dbReference type="Proteomes" id="UP000231279">
    <property type="component" value="Unassembled WGS sequence"/>
</dbReference>
<dbReference type="Pfam" id="PF00407">
    <property type="entry name" value="Bet_v_1"/>
    <property type="match status" value="1"/>
</dbReference>
<dbReference type="GO" id="GO:0006952">
    <property type="term" value="P:defense response"/>
    <property type="evidence" value="ECO:0007669"/>
    <property type="project" value="InterPro"/>
</dbReference>
<dbReference type="AlphaFoldDB" id="A0A2G9GGP1"/>
<evidence type="ECO:0000259" key="1">
    <source>
        <dbReference type="SMART" id="SM01037"/>
    </source>
</evidence>
<sequence>MAQIAKIEAKAEIKCSPAKVFDFFKYKLKQFPNLYPQAFNKVELLEGEEGQAGNIIHFEYVIGNETMAAKVKTEAINEGEKSITFRTFEGEIMQIYTTFVAKVTLADGYVTWSIEYEKANDSAPTPDNYATLTAKITKGLDAYLLSQI</sequence>
<dbReference type="InterPro" id="IPR051761">
    <property type="entry name" value="MLP-like_ligand-binding"/>
</dbReference>
<feature type="domain" description="Bet v I/Major latex protein" evidence="1">
    <location>
        <begin position="2"/>
        <end position="147"/>
    </location>
</feature>
<dbReference type="InterPro" id="IPR023393">
    <property type="entry name" value="START-like_dom_sf"/>
</dbReference>
<dbReference type="InterPro" id="IPR000916">
    <property type="entry name" value="Bet_v_I/MLP"/>
</dbReference>
<dbReference type="Gene3D" id="3.30.530.20">
    <property type="match status" value="1"/>
</dbReference>
<reference evidence="3" key="1">
    <citation type="journal article" date="2018" name="Gigascience">
        <title>Genome assembly of the Pink Ipe (Handroanthus impetiginosus, Bignoniaceae), a highly valued, ecologically keystone Neotropical timber forest tree.</title>
        <authorList>
            <person name="Silva-Junior O.B."/>
            <person name="Grattapaglia D."/>
            <person name="Novaes E."/>
            <person name="Collevatti R.G."/>
        </authorList>
    </citation>
    <scope>NUCLEOTIDE SEQUENCE [LARGE SCALE GENOMIC DNA]</scope>
    <source>
        <strain evidence="3">cv. UFG-1</strain>
    </source>
</reference>
<comment type="caution">
    <text evidence="2">The sequence shown here is derived from an EMBL/GenBank/DDBJ whole genome shotgun (WGS) entry which is preliminary data.</text>
</comment>
<dbReference type="SUPFAM" id="SSF55961">
    <property type="entry name" value="Bet v1-like"/>
    <property type="match status" value="1"/>
</dbReference>
<gene>
    <name evidence="2" type="ORF">CDL12_23007</name>
</gene>
<protein>
    <recommendedName>
        <fullName evidence="1">Bet v I/Major latex protein domain-containing protein</fullName>
    </recommendedName>
</protein>
<evidence type="ECO:0000313" key="3">
    <source>
        <dbReference type="Proteomes" id="UP000231279"/>
    </source>
</evidence>
<keyword evidence="3" id="KW-1185">Reference proteome</keyword>
<evidence type="ECO:0000313" key="2">
    <source>
        <dbReference type="EMBL" id="PIN04457.1"/>
    </source>
</evidence>